<evidence type="ECO:0000313" key="2">
    <source>
        <dbReference type="EMBL" id="PIO09390.1"/>
    </source>
</evidence>
<dbReference type="PANTHER" id="PTHR46599">
    <property type="entry name" value="PIGGYBAC TRANSPOSABLE ELEMENT-DERIVED PROTEIN 4"/>
    <property type="match status" value="1"/>
</dbReference>
<dbReference type="OrthoDB" id="5985989at2759"/>
<reference evidence="3" key="1">
    <citation type="journal article" date="2017" name="Nat. Commun.">
        <title>The North American bullfrog draft genome provides insight into hormonal regulation of long noncoding RNA.</title>
        <authorList>
            <person name="Hammond S.A."/>
            <person name="Warren R.L."/>
            <person name="Vandervalk B.P."/>
            <person name="Kucuk E."/>
            <person name="Khan H."/>
            <person name="Gibb E.A."/>
            <person name="Pandoh P."/>
            <person name="Kirk H."/>
            <person name="Zhao Y."/>
            <person name="Jones M."/>
            <person name="Mungall A.J."/>
            <person name="Coope R."/>
            <person name="Pleasance S."/>
            <person name="Moore R.A."/>
            <person name="Holt R.A."/>
            <person name="Round J.M."/>
            <person name="Ohora S."/>
            <person name="Walle B.V."/>
            <person name="Veldhoen N."/>
            <person name="Helbing C.C."/>
            <person name="Birol I."/>
        </authorList>
    </citation>
    <scope>NUCLEOTIDE SEQUENCE [LARGE SCALE GENOMIC DNA]</scope>
</reference>
<evidence type="ECO:0000259" key="1">
    <source>
        <dbReference type="Pfam" id="PF13843"/>
    </source>
</evidence>
<organism evidence="2 3">
    <name type="scientific">Aquarana catesbeiana</name>
    <name type="common">American bullfrog</name>
    <name type="synonym">Rana catesbeiana</name>
    <dbReference type="NCBI Taxonomy" id="8400"/>
    <lineage>
        <taxon>Eukaryota</taxon>
        <taxon>Metazoa</taxon>
        <taxon>Chordata</taxon>
        <taxon>Craniata</taxon>
        <taxon>Vertebrata</taxon>
        <taxon>Euteleostomi</taxon>
        <taxon>Amphibia</taxon>
        <taxon>Batrachia</taxon>
        <taxon>Anura</taxon>
        <taxon>Neobatrachia</taxon>
        <taxon>Ranoidea</taxon>
        <taxon>Ranidae</taxon>
        <taxon>Aquarana</taxon>
    </lineage>
</organism>
<dbReference type="InterPro" id="IPR029526">
    <property type="entry name" value="PGBD"/>
</dbReference>
<proteinExistence type="predicted"/>
<evidence type="ECO:0000313" key="3">
    <source>
        <dbReference type="Proteomes" id="UP000228934"/>
    </source>
</evidence>
<dbReference type="AlphaFoldDB" id="A0A2G9Q1F0"/>
<feature type="non-terminal residue" evidence="2">
    <location>
        <position position="1"/>
    </location>
</feature>
<dbReference type="PANTHER" id="PTHR46599:SF3">
    <property type="entry name" value="PIGGYBAC TRANSPOSABLE ELEMENT-DERIVED PROTEIN 4"/>
    <property type="match status" value="1"/>
</dbReference>
<accession>A0A2G9Q1F0</accession>
<protein>
    <recommendedName>
        <fullName evidence="1">PiggyBac transposable element-derived protein domain-containing protein</fullName>
    </recommendedName>
</protein>
<dbReference type="EMBL" id="KZ370103">
    <property type="protein sequence ID" value="PIO09390.1"/>
    <property type="molecule type" value="Genomic_DNA"/>
</dbReference>
<keyword evidence="3" id="KW-1185">Reference proteome</keyword>
<feature type="domain" description="PiggyBac transposable element-derived protein" evidence="1">
    <location>
        <begin position="2"/>
        <end position="60"/>
    </location>
</feature>
<name>A0A2G9Q1F0_AQUCT</name>
<gene>
    <name evidence="2" type="ORF">AB205_0104030</name>
</gene>
<dbReference type="Proteomes" id="UP000228934">
    <property type="component" value="Unassembled WGS sequence"/>
</dbReference>
<dbReference type="Pfam" id="PF13843">
    <property type="entry name" value="DDE_Tnp_1_7"/>
    <property type="match status" value="1"/>
</dbReference>
<sequence>RAYVPERDVSVDESLMAYKGRLSWIQYIASKRAQFGIKSYMLCESSTGYIWNSVIYTDKKDVCLMSTVHNISTATVHTKGGKDVLKPQVVIDYNCTMRGVDRSDQAMTFYLTMRKQQKKYYKKIFRNLLEQCLWNTYILHRAGSDRPLVHADFIWKVAEQIFVKHQMPSVDVNRPGRCAVGVAHPETPNRDDKGKKIRKESRFYCPDCDVGLCAVPCFKMYHTQDVY</sequence>